<protein>
    <submittedName>
        <fullName evidence="2">Ribonuclease HI</fullName>
    </submittedName>
</protein>
<dbReference type="InterPro" id="IPR002156">
    <property type="entry name" value="RNaseH_domain"/>
</dbReference>
<evidence type="ECO:0000313" key="2">
    <source>
        <dbReference type="EMBL" id="KKP44315.1"/>
    </source>
</evidence>
<dbReference type="AlphaFoldDB" id="A0A0G0BZH5"/>
<dbReference type="InterPro" id="IPR012337">
    <property type="entry name" value="RNaseH-like_sf"/>
</dbReference>
<proteinExistence type="predicted"/>
<dbReference type="PANTHER" id="PTHR46387">
    <property type="entry name" value="POLYNUCLEOTIDYL TRANSFERASE, RIBONUCLEASE H-LIKE SUPERFAMILY PROTEIN"/>
    <property type="match status" value="1"/>
</dbReference>
<dbReference type="Pfam" id="PF13456">
    <property type="entry name" value="RVT_3"/>
    <property type="match status" value="1"/>
</dbReference>
<dbReference type="STRING" id="1618566.UR35_C0009G0026"/>
<dbReference type="GO" id="GO:0003676">
    <property type="term" value="F:nucleic acid binding"/>
    <property type="evidence" value="ECO:0007669"/>
    <property type="project" value="InterPro"/>
</dbReference>
<dbReference type="EMBL" id="LBOW01000009">
    <property type="protein sequence ID" value="KKP44315.1"/>
    <property type="molecule type" value="Genomic_DNA"/>
</dbReference>
<organism evidence="2 3">
    <name type="scientific">Candidatus Woesebacteria bacterium GW2011_GWB1_33_22</name>
    <dbReference type="NCBI Taxonomy" id="1618566"/>
    <lineage>
        <taxon>Bacteria</taxon>
        <taxon>Candidatus Woeseibacteriota</taxon>
    </lineage>
</organism>
<evidence type="ECO:0000313" key="3">
    <source>
        <dbReference type="Proteomes" id="UP000034778"/>
    </source>
</evidence>
<comment type="caution">
    <text evidence="2">The sequence shown here is derived from an EMBL/GenBank/DDBJ whole genome shotgun (WGS) entry which is preliminary data.</text>
</comment>
<evidence type="ECO:0000259" key="1">
    <source>
        <dbReference type="PROSITE" id="PS50879"/>
    </source>
</evidence>
<dbReference type="PATRIC" id="fig|1618566.3.peg.738"/>
<gene>
    <name evidence="2" type="ORF">UR35_C0009G0026</name>
</gene>
<name>A0A0G0BZH5_9BACT</name>
<dbReference type="CDD" id="cd09279">
    <property type="entry name" value="RNase_HI_like"/>
    <property type="match status" value="1"/>
</dbReference>
<dbReference type="Proteomes" id="UP000034778">
    <property type="component" value="Unassembled WGS sequence"/>
</dbReference>
<accession>A0A0G0BZH5</accession>
<dbReference type="InterPro" id="IPR036397">
    <property type="entry name" value="RNaseH_sf"/>
</dbReference>
<reference evidence="2 3" key="1">
    <citation type="journal article" date="2015" name="Nature">
        <title>rRNA introns, odd ribosomes, and small enigmatic genomes across a large radiation of phyla.</title>
        <authorList>
            <person name="Brown C.T."/>
            <person name="Hug L.A."/>
            <person name="Thomas B.C."/>
            <person name="Sharon I."/>
            <person name="Castelle C.J."/>
            <person name="Singh A."/>
            <person name="Wilkins M.J."/>
            <person name="Williams K.H."/>
            <person name="Banfield J.F."/>
        </authorList>
    </citation>
    <scope>NUCLEOTIDE SEQUENCE [LARGE SCALE GENOMIC DNA]</scope>
</reference>
<dbReference type="PROSITE" id="PS50879">
    <property type="entry name" value="RNASE_H_1"/>
    <property type="match status" value="1"/>
</dbReference>
<feature type="domain" description="RNase H type-1" evidence="1">
    <location>
        <begin position="2"/>
        <end position="136"/>
    </location>
</feature>
<dbReference type="Gene3D" id="3.30.420.10">
    <property type="entry name" value="Ribonuclease H-like superfamily/Ribonuclease H"/>
    <property type="match status" value="1"/>
</dbReference>
<sequence>MEKENLVIYCDGGSRGNPGPAASAFVAIDKNTIIHKESKFLGNETNNVAEYTAVLLAVSWLSKNLIFNHRYLIINLDSQLVERQLNKKYKIKNKNLKSIYDKIELLISNHKLKINFVWNYRDKNHLADSLVNKELDQRENF</sequence>
<dbReference type="GO" id="GO:0004523">
    <property type="term" value="F:RNA-DNA hybrid ribonuclease activity"/>
    <property type="evidence" value="ECO:0007669"/>
    <property type="project" value="InterPro"/>
</dbReference>
<dbReference type="SUPFAM" id="SSF53098">
    <property type="entry name" value="Ribonuclease H-like"/>
    <property type="match status" value="1"/>
</dbReference>